<dbReference type="InterPro" id="IPR025436">
    <property type="entry name" value="DUF4179"/>
</dbReference>
<dbReference type="RefSeq" id="WP_127484691.1">
    <property type="nucleotide sequence ID" value="NZ_CP022572.1"/>
</dbReference>
<dbReference type="AlphaFoldDB" id="A0A3T0HSZ6"/>
<dbReference type="STRING" id="1193713.GCA_001636315_02948"/>
<dbReference type="InterPro" id="IPR040680">
    <property type="entry name" value="DUF5643"/>
</dbReference>
<reference evidence="4 5" key="1">
    <citation type="submission" date="2017-07" db="EMBL/GenBank/DDBJ databases">
        <title>The complete genome sequence of Bacillus mesonae strain H20-5, an efficient strain improving plant abiotic stress resistance.</title>
        <authorList>
            <person name="Kim S.Y."/>
            <person name="Song H."/>
            <person name="Sang M.K."/>
            <person name="Weon H.-Y."/>
            <person name="Song J."/>
        </authorList>
    </citation>
    <scope>NUCLEOTIDE SEQUENCE [LARGE SCALE GENOMIC DNA]</scope>
    <source>
        <strain evidence="4 5">H20-5</strain>
    </source>
</reference>
<evidence type="ECO:0000313" key="5">
    <source>
        <dbReference type="Proteomes" id="UP000282892"/>
    </source>
</evidence>
<protein>
    <submittedName>
        <fullName evidence="4">Anti-sigma factor</fullName>
    </submittedName>
</protein>
<dbReference type="KEGG" id="nmk:CHR53_02125"/>
<keyword evidence="1" id="KW-1133">Transmembrane helix</keyword>
<organism evidence="4 5">
    <name type="scientific">Neobacillus mesonae</name>
    <dbReference type="NCBI Taxonomy" id="1193713"/>
    <lineage>
        <taxon>Bacteria</taxon>
        <taxon>Bacillati</taxon>
        <taxon>Bacillota</taxon>
        <taxon>Bacilli</taxon>
        <taxon>Bacillales</taxon>
        <taxon>Bacillaceae</taxon>
        <taxon>Neobacillus</taxon>
    </lineage>
</organism>
<dbReference type="Gene3D" id="2.60.40.1630">
    <property type="entry name" value="bacillus anthracis domain"/>
    <property type="match status" value="1"/>
</dbReference>
<dbReference type="EMBL" id="CP022572">
    <property type="protein sequence ID" value="AZU60157.1"/>
    <property type="molecule type" value="Genomic_DNA"/>
</dbReference>
<dbReference type="Proteomes" id="UP000282892">
    <property type="component" value="Chromosome"/>
</dbReference>
<evidence type="ECO:0000259" key="3">
    <source>
        <dbReference type="Pfam" id="PF18705"/>
    </source>
</evidence>
<dbReference type="Pfam" id="PF13786">
    <property type="entry name" value="DUF4179"/>
    <property type="match status" value="1"/>
</dbReference>
<evidence type="ECO:0000313" key="4">
    <source>
        <dbReference type="EMBL" id="AZU60157.1"/>
    </source>
</evidence>
<feature type="domain" description="DUF5643" evidence="3">
    <location>
        <begin position="236"/>
        <end position="337"/>
    </location>
</feature>
<accession>A0A3T0HSZ6</accession>
<keyword evidence="1" id="KW-0812">Transmembrane</keyword>
<evidence type="ECO:0000259" key="2">
    <source>
        <dbReference type="Pfam" id="PF13786"/>
    </source>
</evidence>
<keyword evidence="1" id="KW-0472">Membrane</keyword>
<dbReference type="OrthoDB" id="2541898at2"/>
<sequence length="373" mass="41488">MKDIYELLNDIDIDENEFKEIEVSELEKGKVKRTLKKSINRKKKTKGWKKTVAAASIIAGLSVTTLGLTFPAYAKNIPFIDDIFRFFEQDTNASQDKSSGLFSNYKEFSSEINMTQESNGVKITVNDAVFDGKTVTITYSIESEKELGNANISLPKIEGMAGTAGTGQTTKIDQNKYVGILTASNIDDHKMNSANIKWDIDKITNPNNQTEIKGDWKFAFSLKATDSKVQLTYGSAEKNGVKVSINKISITPMSFIIYYDQEVSIPIKNKWDMAYVELEIKDDLGNSYTGTSNGGSGIDGSNKMSWSKTFGKLDPNAKKLIIIPHIYLNNFNSTNYASATITEIGEKKVSIPTSSDTRKEDFVLEDIVVELEK</sequence>
<name>A0A3T0HSZ6_9BACI</name>
<evidence type="ECO:0000256" key="1">
    <source>
        <dbReference type="SAM" id="Phobius"/>
    </source>
</evidence>
<feature type="transmembrane region" description="Helical" evidence="1">
    <location>
        <begin position="51"/>
        <end position="74"/>
    </location>
</feature>
<gene>
    <name evidence="4" type="ORF">CHR53_02125</name>
</gene>
<dbReference type="Pfam" id="PF18705">
    <property type="entry name" value="DUF5643"/>
    <property type="match status" value="1"/>
</dbReference>
<keyword evidence="5" id="KW-1185">Reference proteome</keyword>
<dbReference type="Gene3D" id="2.60.40.1640">
    <property type="entry name" value="Conserved domain protein"/>
    <property type="match status" value="1"/>
</dbReference>
<feature type="domain" description="DUF4179" evidence="2">
    <location>
        <begin position="43"/>
        <end position="143"/>
    </location>
</feature>
<proteinExistence type="predicted"/>